<accession>A0A2P2PHA2</accession>
<reference evidence="1" key="1">
    <citation type="submission" date="2018-02" db="EMBL/GenBank/DDBJ databases">
        <title>Rhizophora mucronata_Transcriptome.</title>
        <authorList>
            <person name="Meera S.P."/>
            <person name="Sreeshan A."/>
            <person name="Augustine A."/>
        </authorList>
    </citation>
    <scope>NUCLEOTIDE SEQUENCE</scope>
    <source>
        <tissue evidence="1">Leaf</tissue>
    </source>
</reference>
<protein>
    <submittedName>
        <fullName evidence="1">Uncharacterized protein</fullName>
    </submittedName>
</protein>
<dbReference type="AlphaFoldDB" id="A0A2P2PHA2"/>
<organism evidence="1">
    <name type="scientific">Rhizophora mucronata</name>
    <name type="common">Asiatic mangrove</name>
    <dbReference type="NCBI Taxonomy" id="61149"/>
    <lineage>
        <taxon>Eukaryota</taxon>
        <taxon>Viridiplantae</taxon>
        <taxon>Streptophyta</taxon>
        <taxon>Embryophyta</taxon>
        <taxon>Tracheophyta</taxon>
        <taxon>Spermatophyta</taxon>
        <taxon>Magnoliopsida</taxon>
        <taxon>eudicotyledons</taxon>
        <taxon>Gunneridae</taxon>
        <taxon>Pentapetalae</taxon>
        <taxon>rosids</taxon>
        <taxon>fabids</taxon>
        <taxon>Malpighiales</taxon>
        <taxon>Rhizophoraceae</taxon>
        <taxon>Rhizophora</taxon>
    </lineage>
</organism>
<evidence type="ECO:0000313" key="1">
    <source>
        <dbReference type="EMBL" id="MBX54093.1"/>
    </source>
</evidence>
<sequence length="28" mass="3225">MIIKLVPSLVYAAECLGNVFSRVRELRF</sequence>
<proteinExistence type="predicted"/>
<dbReference type="EMBL" id="GGEC01073609">
    <property type="protein sequence ID" value="MBX54093.1"/>
    <property type="molecule type" value="Transcribed_RNA"/>
</dbReference>
<name>A0A2P2PHA2_RHIMU</name>